<protein>
    <submittedName>
        <fullName evidence="2">Uncharacterized protein</fullName>
    </submittedName>
</protein>
<keyword evidence="3" id="KW-1185">Reference proteome</keyword>
<dbReference type="Proteomes" id="UP000023152">
    <property type="component" value="Unassembled WGS sequence"/>
</dbReference>
<evidence type="ECO:0000313" key="3">
    <source>
        <dbReference type="Proteomes" id="UP000023152"/>
    </source>
</evidence>
<evidence type="ECO:0000313" key="2">
    <source>
        <dbReference type="EMBL" id="ETO14644.1"/>
    </source>
</evidence>
<proteinExistence type="predicted"/>
<dbReference type="Gene3D" id="3.80.10.10">
    <property type="entry name" value="Ribonuclease Inhibitor"/>
    <property type="match status" value="1"/>
</dbReference>
<feature type="transmembrane region" description="Helical" evidence="1">
    <location>
        <begin position="151"/>
        <end position="169"/>
    </location>
</feature>
<keyword evidence="1" id="KW-1133">Transmembrane helix</keyword>
<sequence>MCVRVCVSWQERPTSNLTRLTLGGVKVTEKCVKSIGLNFASSLEVLDTFKCEWVYEYEQLKSLQNLACLKHLALRDLCIRVLHHRDGNRLITKRKFQSKDFHTLPYQQIAKYHHLEAMLSQSIFKDSHPDICIVVSYANVLPIWAKVFPFIYIYLFTFICLYSSVFMLAKRTRYFKRNGNERNTNYDHKQ</sequence>
<evidence type="ECO:0000256" key="1">
    <source>
        <dbReference type="SAM" id="Phobius"/>
    </source>
</evidence>
<gene>
    <name evidence="2" type="ORF">RFI_22724</name>
</gene>
<dbReference type="InterPro" id="IPR032675">
    <property type="entry name" value="LRR_dom_sf"/>
</dbReference>
<accession>X6ML93</accession>
<dbReference type="EMBL" id="ASPP01019884">
    <property type="protein sequence ID" value="ETO14644.1"/>
    <property type="molecule type" value="Genomic_DNA"/>
</dbReference>
<keyword evidence="1" id="KW-0472">Membrane</keyword>
<keyword evidence="1" id="KW-0812">Transmembrane</keyword>
<reference evidence="2 3" key="1">
    <citation type="journal article" date="2013" name="Curr. Biol.">
        <title>The Genome of the Foraminiferan Reticulomyxa filosa.</title>
        <authorList>
            <person name="Glockner G."/>
            <person name="Hulsmann N."/>
            <person name="Schleicher M."/>
            <person name="Noegel A.A."/>
            <person name="Eichinger L."/>
            <person name="Gallinger C."/>
            <person name="Pawlowski J."/>
            <person name="Sierra R."/>
            <person name="Euteneuer U."/>
            <person name="Pillet L."/>
            <person name="Moustafa A."/>
            <person name="Platzer M."/>
            <person name="Groth M."/>
            <person name="Szafranski K."/>
            <person name="Schliwa M."/>
        </authorList>
    </citation>
    <scope>NUCLEOTIDE SEQUENCE [LARGE SCALE GENOMIC DNA]</scope>
</reference>
<comment type="caution">
    <text evidence="2">The sequence shown here is derived from an EMBL/GenBank/DDBJ whole genome shotgun (WGS) entry which is preliminary data.</text>
</comment>
<dbReference type="AlphaFoldDB" id="X6ML93"/>
<organism evidence="2 3">
    <name type="scientific">Reticulomyxa filosa</name>
    <dbReference type="NCBI Taxonomy" id="46433"/>
    <lineage>
        <taxon>Eukaryota</taxon>
        <taxon>Sar</taxon>
        <taxon>Rhizaria</taxon>
        <taxon>Retaria</taxon>
        <taxon>Foraminifera</taxon>
        <taxon>Monothalamids</taxon>
        <taxon>Reticulomyxidae</taxon>
        <taxon>Reticulomyxa</taxon>
    </lineage>
</organism>
<name>X6ML93_RETFI</name>